<dbReference type="EC" id="2.7.4.6" evidence="8"/>
<dbReference type="GO" id="GO:0005524">
    <property type="term" value="F:ATP binding"/>
    <property type="evidence" value="ECO:0007669"/>
    <property type="project" value="UniProtKB-KW"/>
</dbReference>
<reference evidence="10" key="2">
    <citation type="journal article" date="2021" name="PeerJ">
        <title>Extensive microbial diversity within the chicken gut microbiome revealed by metagenomics and culture.</title>
        <authorList>
            <person name="Gilroy R."/>
            <person name="Ravi A."/>
            <person name="Getino M."/>
            <person name="Pursley I."/>
            <person name="Horton D.L."/>
            <person name="Alikhan N.F."/>
            <person name="Baker D."/>
            <person name="Gharbi K."/>
            <person name="Hall N."/>
            <person name="Watson M."/>
            <person name="Adriaenssens E.M."/>
            <person name="Foster-Nyarko E."/>
            <person name="Jarju S."/>
            <person name="Secka A."/>
            <person name="Antonio M."/>
            <person name="Oren A."/>
            <person name="Chaudhuri R.R."/>
            <person name="La Ragione R."/>
            <person name="Hildebrand F."/>
            <person name="Pallen M.J."/>
        </authorList>
    </citation>
    <scope>NUCLEOTIDE SEQUENCE</scope>
    <source>
        <strain evidence="10">CHK186-9395</strain>
    </source>
</reference>
<evidence type="ECO:0000256" key="8">
    <source>
        <dbReference type="RuleBase" id="RU004013"/>
    </source>
</evidence>
<comment type="caution">
    <text evidence="7">Lacks conserved residue(s) required for the propagation of feature annotation.</text>
</comment>
<comment type="similarity">
    <text evidence="1 7">Belongs to the NDK family.</text>
</comment>
<dbReference type="Pfam" id="PF00334">
    <property type="entry name" value="NDK"/>
    <property type="match status" value="1"/>
</dbReference>
<keyword evidence="4 8" id="KW-0418">Kinase</keyword>
<dbReference type="PROSITE" id="PS51374">
    <property type="entry name" value="NDPK_LIKE"/>
    <property type="match status" value="1"/>
</dbReference>
<keyword evidence="3 8" id="KW-0547">Nucleotide-binding</keyword>
<dbReference type="Gene3D" id="3.30.70.141">
    <property type="entry name" value="Nucleoside diphosphate kinase-like domain"/>
    <property type="match status" value="1"/>
</dbReference>
<keyword evidence="2 8" id="KW-0808">Transferase</keyword>
<evidence type="ECO:0000256" key="5">
    <source>
        <dbReference type="ARBA" id="ARBA00022840"/>
    </source>
</evidence>
<comment type="catalytic activity">
    <reaction evidence="8">
        <text>a 2'-deoxyribonucleoside 5'-diphosphate + ATP = a 2'-deoxyribonucleoside 5'-triphosphate + ADP</text>
        <dbReference type="Rhea" id="RHEA:44640"/>
        <dbReference type="ChEBI" id="CHEBI:30616"/>
        <dbReference type="ChEBI" id="CHEBI:61560"/>
        <dbReference type="ChEBI" id="CHEBI:73316"/>
        <dbReference type="ChEBI" id="CHEBI:456216"/>
        <dbReference type="EC" id="2.7.4.6"/>
    </reaction>
</comment>
<dbReference type="SMART" id="SM00562">
    <property type="entry name" value="NDK"/>
    <property type="match status" value="1"/>
</dbReference>
<feature type="domain" description="Nucleoside diphosphate kinase-like" evidence="9">
    <location>
        <begin position="2"/>
        <end position="153"/>
    </location>
</feature>
<dbReference type="Proteomes" id="UP000886861">
    <property type="component" value="Unassembled WGS sequence"/>
</dbReference>
<keyword evidence="5 8" id="KW-0067">ATP-binding</keyword>
<dbReference type="InterPro" id="IPR036850">
    <property type="entry name" value="NDK-like_dom_sf"/>
</dbReference>
<dbReference type="SUPFAM" id="SSF54919">
    <property type="entry name" value="Nucleoside diphosphate kinase, NDK"/>
    <property type="match status" value="1"/>
</dbReference>
<proteinExistence type="inferred from homology"/>
<dbReference type="PROSITE" id="PS00469">
    <property type="entry name" value="NDPK"/>
    <property type="match status" value="1"/>
</dbReference>
<dbReference type="PANTHER" id="PTHR46161:SF3">
    <property type="entry name" value="NUCLEOSIDE DIPHOSPHATE KINASE DDB_G0292928-RELATED"/>
    <property type="match status" value="1"/>
</dbReference>
<gene>
    <name evidence="10" type="ORF">IAA62_02980</name>
</gene>
<dbReference type="InterPro" id="IPR034907">
    <property type="entry name" value="NDK-like_dom"/>
</dbReference>
<sequence>MKTYSLFILKPGFIEKFDELKEILKENNINIDKLSEGVLPLNKIEAHYEEHKGKSFYEGLVRYMTEGDVKGIYKFDATSITMQVSSNLNESEESFITRTRALVKEVIRPKFALKREDFKGLSNEDFEELTKTANVLHASDSPASAEREIKNLF</sequence>
<keyword evidence="6" id="KW-0546">Nucleotide metabolism</keyword>
<dbReference type="InterPro" id="IPR023005">
    <property type="entry name" value="Nucleoside_diP_kinase_AS"/>
</dbReference>
<evidence type="ECO:0000256" key="6">
    <source>
        <dbReference type="ARBA" id="ARBA00023080"/>
    </source>
</evidence>
<name>A0A9D1NE87_9FIRM</name>
<dbReference type="EMBL" id="DVOJ01000010">
    <property type="protein sequence ID" value="HIV01499.1"/>
    <property type="molecule type" value="Genomic_DNA"/>
</dbReference>
<accession>A0A9D1NE87</accession>
<dbReference type="AlphaFoldDB" id="A0A9D1NE87"/>
<evidence type="ECO:0000313" key="10">
    <source>
        <dbReference type="EMBL" id="HIV01499.1"/>
    </source>
</evidence>
<evidence type="ECO:0000256" key="1">
    <source>
        <dbReference type="ARBA" id="ARBA00008142"/>
    </source>
</evidence>
<dbReference type="PANTHER" id="PTHR46161">
    <property type="entry name" value="NUCLEOSIDE DIPHOSPHATE KINASE"/>
    <property type="match status" value="1"/>
</dbReference>
<evidence type="ECO:0000256" key="7">
    <source>
        <dbReference type="PROSITE-ProRule" id="PRU00706"/>
    </source>
</evidence>
<evidence type="ECO:0000259" key="9">
    <source>
        <dbReference type="SMART" id="SM00562"/>
    </source>
</evidence>
<evidence type="ECO:0000313" key="11">
    <source>
        <dbReference type="Proteomes" id="UP000886861"/>
    </source>
</evidence>
<comment type="caution">
    <text evidence="10">The sequence shown here is derived from an EMBL/GenBank/DDBJ whole genome shotgun (WGS) entry which is preliminary data.</text>
</comment>
<protein>
    <recommendedName>
        <fullName evidence="8">Nucleoside diphosphate kinase</fullName>
        <ecNumber evidence="8">2.7.4.6</ecNumber>
    </recommendedName>
</protein>
<evidence type="ECO:0000256" key="2">
    <source>
        <dbReference type="ARBA" id="ARBA00022679"/>
    </source>
</evidence>
<evidence type="ECO:0000256" key="3">
    <source>
        <dbReference type="ARBA" id="ARBA00022741"/>
    </source>
</evidence>
<dbReference type="GO" id="GO:0009117">
    <property type="term" value="P:nucleotide metabolic process"/>
    <property type="evidence" value="ECO:0007669"/>
    <property type="project" value="UniProtKB-KW"/>
</dbReference>
<dbReference type="GO" id="GO:0004550">
    <property type="term" value="F:nucleoside diphosphate kinase activity"/>
    <property type="evidence" value="ECO:0007669"/>
    <property type="project" value="UniProtKB-EC"/>
</dbReference>
<evidence type="ECO:0000256" key="4">
    <source>
        <dbReference type="ARBA" id="ARBA00022777"/>
    </source>
</evidence>
<reference evidence="10" key="1">
    <citation type="submission" date="2020-10" db="EMBL/GenBank/DDBJ databases">
        <authorList>
            <person name="Gilroy R."/>
        </authorList>
    </citation>
    <scope>NUCLEOTIDE SEQUENCE</scope>
    <source>
        <strain evidence="10">CHK186-9395</strain>
    </source>
</reference>
<organism evidence="10 11">
    <name type="scientific">Candidatus Caccopulliclostridium gallistercoris</name>
    <dbReference type="NCBI Taxonomy" id="2840719"/>
    <lineage>
        <taxon>Bacteria</taxon>
        <taxon>Bacillati</taxon>
        <taxon>Bacillota</taxon>
        <taxon>Clostridia</taxon>
        <taxon>Candidatus Caccopulliclostridium</taxon>
    </lineage>
</organism>